<dbReference type="HOGENOM" id="CLU_1416667_0_0_1"/>
<evidence type="ECO:0000256" key="2">
    <source>
        <dbReference type="ARBA" id="ARBA00023125"/>
    </source>
</evidence>
<dbReference type="PANTHER" id="PTHR24340">
    <property type="entry name" value="HOMEOBOX PROTEIN NKX"/>
    <property type="match status" value="1"/>
</dbReference>
<dbReference type="InterPro" id="IPR001356">
    <property type="entry name" value="HD"/>
</dbReference>
<dbReference type="PROSITE" id="PS50071">
    <property type="entry name" value="HOMEOBOX_2"/>
    <property type="match status" value="1"/>
</dbReference>
<evidence type="ECO:0000256" key="3">
    <source>
        <dbReference type="ARBA" id="ARBA00023155"/>
    </source>
</evidence>
<gene>
    <name evidence="9" type="primary">ANTP51</name>
</gene>
<feature type="compositionally biased region" description="Low complexity" evidence="7">
    <location>
        <begin position="7"/>
        <end position="20"/>
    </location>
</feature>
<dbReference type="InterPro" id="IPR050394">
    <property type="entry name" value="Homeobox_NK-like"/>
</dbReference>
<evidence type="ECO:0000256" key="6">
    <source>
        <dbReference type="RuleBase" id="RU000682"/>
    </source>
</evidence>
<comment type="subcellular location">
    <subcellularLocation>
        <location evidence="1 5 6">Nucleus</location>
    </subcellularLocation>
</comment>
<organism evidence="9">
    <name type="scientific">Mnemiopsis leidyi</name>
    <name type="common">Sea walnut</name>
    <name type="synonym">Warty comb jellyfish</name>
    <dbReference type="NCBI Taxonomy" id="27923"/>
    <lineage>
        <taxon>Eukaryota</taxon>
        <taxon>Metazoa</taxon>
        <taxon>Ctenophora</taxon>
        <taxon>Tentaculata</taxon>
        <taxon>Lobata</taxon>
        <taxon>Bolinopsidae</taxon>
        <taxon>Mnemiopsis</taxon>
    </lineage>
</organism>
<dbReference type="Pfam" id="PF00046">
    <property type="entry name" value="Homeodomain"/>
    <property type="match status" value="1"/>
</dbReference>
<dbReference type="EMBL" id="HM444136">
    <property type="protein sequence ID" value="ADO22657.1"/>
    <property type="molecule type" value="mRNA"/>
</dbReference>
<dbReference type="SMART" id="SM00389">
    <property type="entry name" value="HOX"/>
    <property type="match status" value="1"/>
</dbReference>
<dbReference type="GO" id="GO:0030154">
    <property type="term" value="P:cell differentiation"/>
    <property type="evidence" value="ECO:0007669"/>
    <property type="project" value="TreeGrafter"/>
</dbReference>
<protein>
    <submittedName>
        <fullName evidence="9">ANTP class homeobox transcription factor ANTP51</fullName>
    </submittedName>
</protein>
<dbReference type="GO" id="GO:0000981">
    <property type="term" value="F:DNA-binding transcription factor activity, RNA polymerase II-specific"/>
    <property type="evidence" value="ECO:0007669"/>
    <property type="project" value="InterPro"/>
</dbReference>
<keyword evidence="4 5" id="KW-0539">Nucleus</keyword>
<dbReference type="Gene3D" id="1.10.10.60">
    <property type="entry name" value="Homeodomain-like"/>
    <property type="match status" value="1"/>
</dbReference>
<evidence type="ECO:0000256" key="1">
    <source>
        <dbReference type="ARBA" id="ARBA00004123"/>
    </source>
</evidence>
<feature type="compositionally biased region" description="Polar residues" evidence="7">
    <location>
        <begin position="21"/>
        <end position="34"/>
    </location>
</feature>
<evidence type="ECO:0000256" key="7">
    <source>
        <dbReference type="SAM" id="MobiDB-lite"/>
    </source>
</evidence>
<accession>E3UJX9</accession>
<reference evidence="9" key="1">
    <citation type="journal article" date="2010" name="Evodevo">
        <title>The homeodomain complement of the ctenophore Mnemiopsis leidyi suggests that Ctenophora and Porifera diverged prior to the ParaHoxozoa.</title>
        <authorList>
            <person name="Ryan J.F."/>
            <person name="Pang K."/>
            <person name="NISC Comparative Sequencing Program"/>
            <person name="Mullikin J.C."/>
            <person name="Martindale M.Q."/>
            <person name="Baxevanis A.D."/>
        </authorList>
    </citation>
    <scope>NUCLEOTIDE SEQUENCE</scope>
</reference>
<sequence>MFDSPFSISSILGLPSKSSSDVPMTTAQHLARSTQPDKHSYKIPYNEYGSTSSKPLIQPSKKKVLTTSSSSSSSSSTRKMTTADDKKTKRFRSSFSTEQLRTMEDTFRHRPYLSTAQVEELAGNLALSSRQVKIWFQNRRTKLKKQVTPVSMNNPAGMPKYPNATISQYLYYIQNSNTNIMNTLNRYNDRRY</sequence>
<dbReference type="AlphaFoldDB" id="E3UJX9"/>
<dbReference type="CDD" id="cd00086">
    <property type="entry name" value="homeodomain"/>
    <property type="match status" value="1"/>
</dbReference>
<keyword evidence="2 5" id="KW-0238">DNA-binding</keyword>
<evidence type="ECO:0000313" key="9">
    <source>
        <dbReference type="EMBL" id="ADO22657.1"/>
    </source>
</evidence>
<name>E3UJX9_MNELE</name>
<dbReference type="GO" id="GO:0005634">
    <property type="term" value="C:nucleus"/>
    <property type="evidence" value="ECO:0007669"/>
    <property type="project" value="UniProtKB-SubCell"/>
</dbReference>
<feature type="compositionally biased region" description="Low complexity" evidence="7">
    <location>
        <begin position="66"/>
        <end position="77"/>
    </location>
</feature>
<keyword evidence="3 5" id="KW-0371">Homeobox</keyword>
<evidence type="ECO:0000259" key="8">
    <source>
        <dbReference type="PROSITE" id="PS50071"/>
    </source>
</evidence>
<feature type="DNA-binding region" description="Homeobox" evidence="5">
    <location>
        <begin position="88"/>
        <end position="147"/>
    </location>
</feature>
<feature type="region of interest" description="Disordered" evidence="7">
    <location>
        <begin position="1"/>
        <end position="97"/>
    </location>
</feature>
<dbReference type="InterPro" id="IPR009057">
    <property type="entry name" value="Homeodomain-like_sf"/>
</dbReference>
<evidence type="ECO:0000256" key="4">
    <source>
        <dbReference type="ARBA" id="ARBA00023242"/>
    </source>
</evidence>
<proteinExistence type="evidence at transcript level"/>
<feature type="domain" description="Homeobox" evidence="8">
    <location>
        <begin position="86"/>
        <end position="146"/>
    </location>
</feature>
<dbReference type="OMA" id="CSHSNHY"/>
<dbReference type="InterPro" id="IPR017970">
    <property type="entry name" value="Homeobox_CS"/>
</dbReference>
<evidence type="ECO:0000256" key="5">
    <source>
        <dbReference type="PROSITE-ProRule" id="PRU00108"/>
    </source>
</evidence>
<dbReference type="GO" id="GO:0000978">
    <property type="term" value="F:RNA polymerase II cis-regulatory region sequence-specific DNA binding"/>
    <property type="evidence" value="ECO:0007669"/>
    <property type="project" value="TreeGrafter"/>
</dbReference>
<dbReference type="PROSITE" id="PS00027">
    <property type="entry name" value="HOMEOBOX_1"/>
    <property type="match status" value="1"/>
</dbReference>
<dbReference type="SUPFAM" id="SSF46689">
    <property type="entry name" value="Homeodomain-like"/>
    <property type="match status" value="1"/>
</dbReference>